<evidence type="ECO:0000256" key="1">
    <source>
        <dbReference type="ARBA" id="ARBA00023122"/>
    </source>
</evidence>
<dbReference type="PANTHER" id="PTHR43080:SF2">
    <property type="entry name" value="CBS DOMAIN-CONTAINING PROTEIN"/>
    <property type="match status" value="1"/>
</dbReference>
<dbReference type="InterPro" id="IPR018490">
    <property type="entry name" value="cNMP-bd_dom_sf"/>
</dbReference>
<reference evidence="5 6" key="1">
    <citation type="submission" date="2018-05" db="EMBL/GenBank/DDBJ databases">
        <title>Genomic Encyclopedia of Type Strains, Phase IV (KMG-IV): sequencing the most valuable type-strain genomes for metagenomic binning, comparative biology and taxonomic classification.</title>
        <authorList>
            <person name="Goeker M."/>
        </authorList>
    </citation>
    <scope>NUCLEOTIDE SEQUENCE [LARGE SCALE GENOMIC DNA]</scope>
    <source>
        <strain evidence="5 6">DSM 29661</strain>
    </source>
</reference>
<dbReference type="SMART" id="SM00116">
    <property type="entry name" value="CBS"/>
    <property type="match status" value="2"/>
</dbReference>
<comment type="caution">
    <text evidence="5">The sequence shown here is derived from an EMBL/GenBank/DDBJ whole genome shotgun (WGS) entry which is preliminary data.</text>
</comment>
<evidence type="ECO:0000259" key="3">
    <source>
        <dbReference type="PROSITE" id="PS50042"/>
    </source>
</evidence>
<dbReference type="PROSITE" id="PS51371">
    <property type="entry name" value="CBS"/>
    <property type="match status" value="1"/>
</dbReference>
<dbReference type="Pfam" id="PF10335">
    <property type="entry name" value="DUF294_C"/>
    <property type="match status" value="1"/>
</dbReference>
<name>A0A318L1A7_9NEIS</name>
<dbReference type="GO" id="GO:0008773">
    <property type="term" value="F:[protein-PII] uridylyltransferase activity"/>
    <property type="evidence" value="ECO:0007669"/>
    <property type="project" value="InterPro"/>
</dbReference>
<dbReference type="EMBL" id="QJKI01000007">
    <property type="protein sequence ID" value="PXX79313.1"/>
    <property type="molecule type" value="Genomic_DNA"/>
</dbReference>
<dbReference type="InterPro" id="IPR046342">
    <property type="entry name" value="CBS_dom_sf"/>
</dbReference>
<dbReference type="InterPro" id="IPR000644">
    <property type="entry name" value="CBS_dom"/>
</dbReference>
<protein>
    <submittedName>
        <fullName evidence="5">CBS domain-containing protein</fullName>
    </submittedName>
</protein>
<dbReference type="PANTHER" id="PTHR43080">
    <property type="entry name" value="CBS DOMAIN-CONTAINING PROTEIN CBSX3, MITOCHONDRIAL"/>
    <property type="match status" value="1"/>
</dbReference>
<dbReference type="InterPro" id="IPR051257">
    <property type="entry name" value="Diverse_CBS-Domain"/>
</dbReference>
<dbReference type="Proteomes" id="UP000247555">
    <property type="component" value="Unassembled WGS sequence"/>
</dbReference>
<dbReference type="RefSeq" id="WP_110390513.1">
    <property type="nucleotide sequence ID" value="NZ_QJKI01000007.1"/>
</dbReference>
<proteinExistence type="predicted"/>
<evidence type="ECO:0000313" key="6">
    <source>
        <dbReference type="Proteomes" id="UP000247555"/>
    </source>
</evidence>
<dbReference type="OrthoDB" id="9808528at2"/>
<dbReference type="InterPro" id="IPR005105">
    <property type="entry name" value="GlnD_Uridyltrans_N"/>
</dbReference>
<dbReference type="Pfam" id="PF03445">
    <property type="entry name" value="DUF294"/>
    <property type="match status" value="1"/>
</dbReference>
<dbReference type="InterPro" id="IPR014710">
    <property type="entry name" value="RmlC-like_jellyroll"/>
</dbReference>
<dbReference type="InterPro" id="IPR018821">
    <property type="entry name" value="DUF294_put_nucleoTrafse_sb-bd"/>
</dbReference>
<dbReference type="AlphaFoldDB" id="A0A318L1A7"/>
<dbReference type="Gene3D" id="3.10.580.10">
    <property type="entry name" value="CBS-domain"/>
    <property type="match status" value="1"/>
</dbReference>
<keyword evidence="6" id="KW-1185">Reference proteome</keyword>
<dbReference type="SUPFAM" id="SSF54631">
    <property type="entry name" value="CBS-domain pair"/>
    <property type="match status" value="1"/>
</dbReference>
<dbReference type="CDD" id="cd00038">
    <property type="entry name" value="CAP_ED"/>
    <property type="match status" value="1"/>
</dbReference>
<dbReference type="Pfam" id="PF00571">
    <property type="entry name" value="CBS"/>
    <property type="match status" value="2"/>
</dbReference>
<sequence length="602" mass="66639">MSRFDFLHPPFDVLTAGERDQVEKAVDIVFHPNEDVILAPGQSVDALYMVIKGIVREVSDDGEIIAVYHSNDTFDARALIAGQSVHRFEVHEEALVFSLPKELVMGLIESNPVFGAFFFQSVSEKFSAMAQRSGNRELQTLLTATVREACVKTPVFLDGAQTVLDAAQAMKRHRAKSILVRAGERIGIFTASDFRDIILTGTPASATLADTAHFNLVTTDSGDYLFNALLTMTRHNIQRVVVTENGQPTGVLEQIDLLSYFSNHSHLIAQQIELADSLDTLKSVAAQIDRLVGVLSSHGVKAPQLARLVQTLNAQLFARAWKLIAPEELVENSCLIVMGSEGRGEQIIKTDQDNALILRDGFSHPYLEDACARFSEVLIEFGYPPCPGQIMVNNPLWRKPQGEFQDQLYRWVYLPDADAQMNLAIFVDAEAVAGDAALLLQAKDYLRSIMSDDVGFFLRFARAIEQFDTPLGLFSQLLTKSQGGVATLDLKKGGIFPIVHGIRAMALEYKLEASNTLERIKLLVDQGNLESQLGHDTAEALGFLLEMRLKAGLDMLANGKTPSNQIQPDRLSTLERDLLKDALAVVKRFKTTIRHHFKMTGF</sequence>
<organism evidence="5 6">
    <name type="scientific">Rivihabitans pingtungensis</name>
    <dbReference type="NCBI Taxonomy" id="1054498"/>
    <lineage>
        <taxon>Bacteria</taxon>
        <taxon>Pseudomonadati</taxon>
        <taxon>Pseudomonadota</taxon>
        <taxon>Betaproteobacteria</taxon>
        <taxon>Neisseriales</taxon>
        <taxon>Aquaspirillaceae</taxon>
        <taxon>Rivihabitans</taxon>
    </lineage>
</organism>
<feature type="domain" description="CBS" evidence="4">
    <location>
        <begin position="209"/>
        <end position="268"/>
    </location>
</feature>
<dbReference type="Pfam" id="PF00027">
    <property type="entry name" value="cNMP_binding"/>
    <property type="match status" value="1"/>
</dbReference>
<dbReference type="InterPro" id="IPR000595">
    <property type="entry name" value="cNMP-bd_dom"/>
</dbReference>
<evidence type="ECO:0000313" key="5">
    <source>
        <dbReference type="EMBL" id="PXX79313.1"/>
    </source>
</evidence>
<feature type="domain" description="Cyclic nucleotide-binding" evidence="3">
    <location>
        <begin position="10"/>
        <end position="87"/>
    </location>
</feature>
<dbReference type="PROSITE" id="PS50042">
    <property type="entry name" value="CNMP_BINDING_3"/>
    <property type="match status" value="1"/>
</dbReference>
<accession>A0A318L1A7</accession>
<dbReference type="CDD" id="cd05401">
    <property type="entry name" value="NT_GlnE_GlnD_like"/>
    <property type="match status" value="1"/>
</dbReference>
<gene>
    <name evidence="5" type="ORF">DFR34_10768</name>
</gene>
<evidence type="ECO:0000259" key="4">
    <source>
        <dbReference type="PROSITE" id="PS51371"/>
    </source>
</evidence>
<dbReference type="SUPFAM" id="SSF51206">
    <property type="entry name" value="cAMP-binding domain-like"/>
    <property type="match status" value="1"/>
</dbReference>
<keyword evidence="1 2" id="KW-0129">CBS domain</keyword>
<dbReference type="Gene3D" id="2.60.120.10">
    <property type="entry name" value="Jelly Rolls"/>
    <property type="match status" value="1"/>
</dbReference>
<evidence type="ECO:0000256" key="2">
    <source>
        <dbReference type="PROSITE-ProRule" id="PRU00703"/>
    </source>
</evidence>